<evidence type="ECO:0000256" key="1">
    <source>
        <dbReference type="SAM" id="Phobius"/>
    </source>
</evidence>
<organism evidence="2 3">
    <name type="scientific">Calycomorphotria hydatis</name>
    <dbReference type="NCBI Taxonomy" id="2528027"/>
    <lineage>
        <taxon>Bacteria</taxon>
        <taxon>Pseudomonadati</taxon>
        <taxon>Planctomycetota</taxon>
        <taxon>Planctomycetia</taxon>
        <taxon>Planctomycetales</taxon>
        <taxon>Planctomycetaceae</taxon>
        <taxon>Calycomorphotria</taxon>
    </lineage>
</organism>
<evidence type="ECO:0000313" key="2">
    <source>
        <dbReference type="EMBL" id="QDT63270.1"/>
    </source>
</evidence>
<gene>
    <name evidence="2" type="ORF">V22_04890</name>
</gene>
<keyword evidence="1" id="KW-0472">Membrane</keyword>
<accession>A0A517T4F9</accession>
<keyword evidence="1" id="KW-1133">Transmembrane helix</keyword>
<keyword evidence="1" id="KW-0812">Transmembrane</keyword>
<keyword evidence="3" id="KW-1185">Reference proteome</keyword>
<protein>
    <submittedName>
        <fullName evidence="2">Uncharacterized protein</fullName>
    </submittedName>
</protein>
<dbReference type="AlphaFoldDB" id="A0A517T4F9"/>
<dbReference type="KEGG" id="chya:V22_04890"/>
<evidence type="ECO:0000313" key="3">
    <source>
        <dbReference type="Proteomes" id="UP000319976"/>
    </source>
</evidence>
<reference evidence="2 3" key="1">
    <citation type="submission" date="2019-02" db="EMBL/GenBank/DDBJ databases">
        <title>Deep-cultivation of Planctomycetes and their phenomic and genomic characterization uncovers novel biology.</title>
        <authorList>
            <person name="Wiegand S."/>
            <person name="Jogler M."/>
            <person name="Boedeker C."/>
            <person name="Pinto D."/>
            <person name="Vollmers J."/>
            <person name="Rivas-Marin E."/>
            <person name="Kohn T."/>
            <person name="Peeters S.H."/>
            <person name="Heuer A."/>
            <person name="Rast P."/>
            <person name="Oberbeckmann S."/>
            <person name="Bunk B."/>
            <person name="Jeske O."/>
            <person name="Meyerdierks A."/>
            <person name="Storesund J.E."/>
            <person name="Kallscheuer N."/>
            <person name="Luecker S."/>
            <person name="Lage O.M."/>
            <person name="Pohl T."/>
            <person name="Merkel B.J."/>
            <person name="Hornburger P."/>
            <person name="Mueller R.-W."/>
            <person name="Bruemmer F."/>
            <person name="Labrenz M."/>
            <person name="Spormann A.M."/>
            <person name="Op den Camp H."/>
            <person name="Overmann J."/>
            <person name="Amann R."/>
            <person name="Jetten M.S.M."/>
            <person name="Mascher T."/>
            <person name="Medema M.H."/>
            <person name="Devos D.P."/>
            <person name="Kaster A.-K."/>
            <person name="Ovreas L."/>
            <person name="Rohde M."/>
            <person name="Galperin M.Y."/>
            <person name="Jogler C."/>
        </authorList>
    </citation>
    <scope>NUCLEOTIDE SEQUENCE [LARGE SCALE GENOMIC DNA]</scope>
    <source>
        <strain evidence="2 3">V22</strain>
    </source>
</reference>
<name>A0A517T4F9_9PLAN</name>
<sequence>MISRSRRNHPTTRRNTLRKATRIFRVATTAATEMERTAQSACVNAESGSLDFSRGFCLVFAIGLLMSCASMALAQDSGRVMLDRLRDRDAESRWHRAAAAHPYQPESSATLPSTLEIPGNGGPQLAPAPTPYLVGGAASDNQPLRTAQLTDEYGLTEDVEGTATTPEQLMRITEILPYWNYNPNPNDDPCLYLCPRPGEEECPPAPGDQYTPACPDEVTLSDQLYPERMMPGLCFYWTPTNNWYQPLYFQDVKLERYGHSYGDLLQPGVCVGLFAGQLIGLPYQMGLDPPWKKEYTLGYYQPGEPAPKLSYQVPLNARAAAMQAGVVSGIGVILP</sequence>
<dbReference type="EMBL" id="CP036316">
    <property type="protein sequence ID" value="QDT63270.1"/>
    <property type="molecule type" value="Genomic_DNA"/>
</dbReference>
<dbReference type="OrthoDB" id="288935at2"/>
<proteinExistence type="predicted"/>
<feature type="transmembrane region" description="Helical" evidence="1">
    <location>
        <begin position="56"/>
        <end position="74"/>
    </location>
</feature>
<dbReference type="Proteomes" id="UP000319976">
    <property type="component" value="Chromosome"/>
</dbReference>
<dbReference type="RefSeq" id="WP_145259454.1">
    <property type="nucleotide sequence ID" value="NZ_CP036316.1"/>
</dbReference>